<evidence type="ECO:0000259" key="7">
    <source>
        <dbReference type="Pfam" id="PF00361"/>
    </source>
</evidence>
<feature type="transmembrane region" description="Helical" evidence="6">
    <location>
        <begin position="6"/>
        <end position="25"/>
    </location>
</feature>
<evidence type="ECO:0000256" key="3">
    <source>
        <dbReference type="ARBA" id="ARBA00022989"/>
    </source>
</evidence>
<feature type="transmembrane region" description="Helical" evidence="6">
    <location>
        <begin position="266"/>
        <end position="289"/>
    </location>
</feature>
<dbReference type="PANTHER" id="PTHR42829:SF2">
    <property type="entry name" value="NADH-UBIQUINONE OXIDOREDUCTASE CHAIN 5"/>
    <property type="match status" value="1"/>
</dbReference>
<dbReference type="GO" id="GO:0016020">
    <property type="term" value="C:membrane"/>
    <property type="evidence" value="ECO:0007669"/>
    <property type="project" value="UniProtKB-SubCell"/>
</dbReference>
<evidence type="ECO:0000256" key="6">
    <source>
        <dbReference type="SAM" id="Phobius"/>
    </source>
</evidence>
<dbReference type="RefSeq" id="WP_189213579.1">
    <property type="nucleotide sequence ID" value="NZ_BMRB01000006.1"/>
</dbReference>
<accession>A0A918GQC1</accession>
<dbReference type="PANTHER" id="PTHR42829">
    <property type="entry name" value="NADH-UBIQUINONE OXIDOREDUCTASE CHAIN 5"/>
    <property type="match status" value="1"/>
</dbReference>
<evidence type="ECO:0000256" key="1">
    <source>
        <dbReference type="ARBA" id="ARBA00004127"/>
    </source>
</evidence>
<evidence type="ECO:0000256" key="4">
    <source>
        <dbReference type="ARBA" id="ARBA00023136"/>
    </source>
</evidence>
<evidence type="ECO:0000313" key="9">
    <source>
        <dbReference type="Proteomes" id="UP000660680"/>
    </source>
</evidence>
<feature type="transmembrane region" description="Helical" evidence="6">
    <location>
        <begin position="32"/>
        <end position="51"/>
    </location>
</feature>
<organism evidence="8 9">
    <name type="scientific">Actinokineospora fastidiosa</name>
    <dbReference type="NCBI Taxonomy" id="1816"/>
    <lineage>
        <taxon>Bacteria</taxon>
        <taxon>Bacillati</taxon>
        <taxon>Actinomycetota</taxon>
        <taxon>Actinomycetes</taxon>
        <taxon>Pseudonocardiales</taxon>
        <taxon>Pseudonocardiaceae</taxon>
        <taxon>Actinokineospora</taxon>
    </lineage>
</organism>
<reference evidence="8" key="2">
    <citation type="submission" date="2020-09" db="EMBL/GenBank/DDBJ databases">
        <authorList>
            <person name="Sun Q."/>
            <person name="Ohkuma M."/>
        </authorList>
    </citation>
    <scope>NUCLEOTIDE SEQUENCE</scope>
    <source>
        <strain evidence="8">JCM 3276</strain>
    </source>
</reference>
<gene>
    <name evidence="8" type="ORF">GCM10010171_55900</name>
</gene>
<keyword evidence="2 5" id="KW-0812">Transmembrane</keyword>
<dbReference type="GO" id="GO:0015990">
    <property type="term" value="P:electron transport coupled proton transport"/>
    <property type="evidence" value="ECO:0007669"/>
    <property type="project" value="TreeGrafter"/>
</dbReference>
<evidence type="ECO:0000256" key="2">
    <source>
        <dbReference type="ARBA" id="ARBA00022692"/>
    </source>
</evidence>
<evidence type="ECO:0000256" key="5">
    <source>
        <dbReference type="RuleBase" id="RU000320"/>
    </source>
</evidence>
<comment type="caution">
    <text evidence="8">The sequence shown here is derived from an EMBL/GenBank/DDBJ whole genome shotgun (WGS) entry which is preliminary data.</text>
</comment>
<feature type="transmembrane region" description="Helical" evidence="6">
    <location>
        <begin position="111"/>
        <end position="129"/>
    </location>
</feature>
<feature type="domain" description="NADH:quinone oxidoreductase/Mrp antiporter transmembrane" evidence="7">
    <location>
        <begin position="167"/>
        <end position="305"/>
    </location>
</feature>
<keyword evidence="9" id="KW-1185">Reference proteome</keyword>
<keyword evidence="4 6" id="KW-0472">Membrane</keyword>
<feature type="transmembrane region" description="Helical" evidence="6">
    <location>
        <begin position="226"/>
        <end position="246"/>
    </location>
</feature>
<name>A0A918GQC1_9PSEU</name>
<sequence length="360" mass="38805">MTGWYLAPLAPFVGFAGMGVAAWFGVRLPERLVSWVTVSGCAAAALGAWFAEGWLERSFVVLVGVLGALIGMFSRRYLHREPGFLRFHLLLCLFVAAAEVVVVAHDLRQTLVGWEVCGLASALLIAFFHQRRGPLDHGLRAFCVYQLCDIGLVLLVTLPHAPAPVAGGLVLLAAIGKSAQFPLGGWLPRAMEGPTPSSAIFYGAISVSLGPYLLLHTRPLWDASTLAHAAIITVGVLTALHATVIARVQTDIKSALAYASMTQVALVFIEVGLGWTVLAAVHLAAHAVLRTGQFLRSPSLLHDHHLLEQDLAGPLPPTGRFFTALPEPARIRLYRYGIARGHTDTLPRAITHLLRKAARR</sequence>
<dbReference type="EMBL" id="BMRB01000006">
    <property type="protein sequence ID" value="GGS53399.1"/>
    <property type="molecule type" value="Genomic_DNA"/>
</dbReference>
<dbReference type="GO" id="GO:0012505">
    <property type="term" value="C:endomembrane system"/>
    <property type="evidence" value="ECO:0007669"/>
    <property type="project" value="UniProtKB-SubCell"/>
</dbReference>
<dbReference type="InterPro" id="IPR003945">
    <property type="entry name" value="NU5C-like"/>
</dbReference>
<dbReference type="InterPro" id="IPR001750">
    <property type="entry name" value="ND/Mrp_TM"/>
</dbReference>
<feature type="transmembrane region" description="Helical" evidence="6">
    <location>
        <begin position="150"/>
        <end position="175"/>
    </location>
</feature>
<feature type="transmembrane region" description="Helical" evidence="6">
    <location>
        <begin position="85"/>
        <end position="105"/>
    </location>
</feature>
<dbReference type="AlphaFoldDB" id="A0A918GQC1"/>
<dbReference type="Proteomes" id="UP000660680">
    <property type="component" value="Unassembled WGS sequence"/>
</dbReference>
<dbReference type="GO" id="GO:0003954">
    <property type="term" value="F:NADH dehydrogenase activity"/>
    <property type="evidence" value="ECO:0007669"/>
    <property type="project" value="TreeGrafter"/>
</dbReference>
<dbReference type="PRINTS" id="PR01434">
    <property type="entry name" value="NADHDHGNASE5"/>
</dbReference>
<protein>
    <recommendedName>
        <fullName evidence="7">NADH:quinone oxidoreductase/Mrp antiporter transmembrane domain-containing protein</fullName>
    </recommendedName>
</protein>
<comment type="subcellular location">
    <subcellularLocation>
        <location evidence="1">Endomembrane system</location>
        <topology evidence="1">Multi-pass membrane protein</topology>
    </subcellularLocation>
    <subcellularLocation>
        <location evidence="5">Membrane</location>
        <topology evidence="5">Multi-pass membrane protein</topology>
    </subcellularLocation>
</comment>
<dbReference type="GO" id="GO:0008137">
    <property type="term" value="F:NADH dehydrogenase (ubiquinone) activity"/>
    <property type="evidence" value="ECO:0007669"/>
    <property type="project" value="InterPro"/>
</dbReference>
<feature type="transmembrane region" description="Helical" evidence="6">
    <location>
        <begin position="57"/>
        <end position="73"/>
    </location>
</feature>
<feature type="transmembrane region" description="Helical" evidence="6">
    <location>
        <begin position="195"/>
        <end position="214"/>
    </location>
</feature>
<keyword evidence="3 6" id="KW-1133">Transmembrane helix</keyword>
<evidence type="ECO:0000313" key="8">
    <source>
        <dbReference type="EMBL" id="GGS53399.1"/>
    </source>
</evidence>
<proteinExistence type="predicted"/>
<reference evidence="8" key="1">
    <citation type="journal article" date="2014" name="Int. J. Syst. Evol. Microbiol.">
        <title>Complete genome sequence of Corynebacterium casei LMG S-19264T (=DSM 44701T), isolated from a smear-ripened cheese.</title>
        <authorList>
            <consortium name="US DOE Joint Genome Institute (JGI-PGF)"/>
            <person name="Walter F."/>
            <person name="Albersmeier A."/>
            <person name="Kalinowski J."/>
            <person name="Ruckert C."/>
        </authorList>
    </citation>
    <scope>NUCLEOTIDE SEQUENCE</scope>
    <source>
        <strain evidence="8">JCM 3276</strain>
    </source>
</reference>
<dbReference type="Pfam" id="PF00361">
    <property type="entry name" value="Proton_antipo_M"/>
    <property type="match status" value="1"/>
</dbReference>
<dbReference type="GO" id="GO:0042773">
    <property type="term" value="P:ATP synthesis coupled electron transport"/>
    <property type="evidence" value="ECO:0007669"/>
    <property type="project" value="InterPro"/>
</dbReference>